<evidence type="ECO:0000256" key="2">
    <source>
        <dbReference type="ARBA" id="ARBA00005642"/>
    </source>
</evidence>
<feature type="domain" description="tRNA pseudouridylate synthase B C-terminal" evidence="7">
    <location>
        <begin position="173"/>
        <end position="230"/>
    </location>
</feature>
<keyword evidence="3 5" id="KW-0819">tRNA processing</keyword>
<evidence type="ECO:0000313" key="10">
    <source>
        <dbReference type="Proteomes" id="UP000501316"/>
    </source>
</evidence>
<dbReference type="EMBL" id="CP046051">
    <property type="protein sequence ID" value="QKN24684.1"/>
    <property type="molecule type" value="Genomic_DNA"/>
</dbReference>
<dbReference type="EC" id="5.4.99.25" evidence="5"/>
<dbReference type="GO" id="GO:0003723">
    <property type="term" value="F:RNA binding"/>
    <property type="evidence" value="ECO:0007669"/>
    <property type="project" value="InterPro"/>
</dbReference>
<sequence length="312" mass="34062">MTGVLVLDKPEGFTSFDAVAVLRGLTGERKIGHTGTLDPMATGVLPMLLGKATRALPFLAERPKEYEASFAFGTATDTLDCTGTVQSRDDTPISRESLLAVLPRFTGEILQTPPMYSALRHNGVRLYDLARQGKTVERPPRRVTIYRLELLSYRETDRTGTLRVRCSGGTYVRTLCADIGEALGSHGMMTALRRTAAAGFTLDDAVSLTQAKAMGRERLLQKVLPVEHLFADLPQVTVTMPQAKRFANGGGLSLDRLHLPEGLCGNCRVRDPEGNFLGLGAEEKGKGQLCVVRLFCTQEDVQNENLPRTDTL</sequence>
<dbReference type="InterPro" id="IPR032819">
    <property type="entry name" value="TruB_C"/>
</dbReference>
<comment type="function">
    <text evidence="5">Responsible for synthesis of pseudouridine from uracil-55 in the psi GC loop of transfer RNAs.</text>
</comment>
<dbReference type="InterPro" id="IPR014780">
    <property type="entry name" value="tRNA_psdUridine_synth_TruB"/>
</dbReference>
<feature type="domain" description="Pseudouridine synthase II N-terminal" evidence="6">
    <location>
        <begin position="25"/>
        <end position="172"/>
    </location>
</feature>
<protein>
    <recommendedName>
        <fullName evidence="5">tRNA pseudouridine synthase B</fullName>
        <ecNumber evidence="5">5.4.99.25</ecNumber>
    </recommendedName>
    <alternativeName>
        <fullName evidence="5">tRNA pseudouridine(55) synthase</fullName>
        <shortName evidence="5">Psi55 synthase</shortName>
    </alternativeName>
    <alternativeName>
        <fullName evidence="5">tRNA pseudouridylate synthase</fullName>
    </alternativeName>
    <alternativeName>
        <fullName evidence="5">tRNA-uridine isomerase</fullName>
    </alternativeName>
</protein>
<evidence type="ECO:0000313" key="9">
    <source>
        <dbReference type="EMBL" id="QKO30183.1"/>
    </source>
</evidence>
<dbReference type="GO" id="GO:0160148">
    <property type="term" value="F:tRNA pseudouridine(55) synthase activity"/>
    <property type="evidence" value="ECO:0007669"/>
    <property type="project" value="UniProtKB-EC"/>
</dbReference>
<dbReference type="GO" id="GO:0031119">
    <property type="term" value="P:tRNA pseudouridine synthesis"/>
    <property type="evidence" value="ECO:0007669"/>
    <property type="project" value="UniProtKB-UniRule"/>
</dbReference>
<keyword evidence="4 5" id="KW-0413">Isomerase</keyword>
<dbReference type="Proteomes" id="UP000501316">
    <property type="component" value="Chromosome"/>
</dbReference>
<dbReference type="EMBL" id="CP046161">
    <property type="protein sequence ID" value="QKO30183.1"/>
    <property type="molecule type" value="Genomic_DNA"/>
</dbReference>
<reference evidence="10 11" key="1">
    <citation type="submission" date="2019-11" db="EMBL/GenBank/DDBJ databases">
        <authorList>
            <person name="Ren C."/>
            <person name="Wang H."/>
            <person name="Xu Y."/>
        </authorList>
    </citation>
    <scope>NUCLEOTIDE SEQUENCE [LARGE SCALE GENOMIC DNA]</scope>
    <source>
        <strain evidence="11">JNU-WLY1368</strain>
        <strain evidence="8 10">LBM 19010</strain>
    </source>
</reference>
<accession>A0A859DSN1</accession>
<dbReference type="RefSeq" id="WP_086036746.1">
    <property type="nucleotide sequence ID" value="NZ_CP046051.1"/>
</dbReference>
<evidence type="ECO:0000256" key="3">
    <source>
        <dbReference type="ARBA" id="ARBA00022694"/>
    </source>
</evidence>
<evidence type="ECO:0000256" key="1">
    <source>
        <dbReference type="ARBA" id="ARBA00000385"/>
    </source>
</evidence>
<dbReference type="PANTHER" id="PTHR13767">
    <property type="entry name" value="TRNA-PSEUDOURIDINE SYNTHASE"/>
    <property type="match status" value="1"/>
</dbReference>
<proteinExistence type="inferred from homology"/>
<evidence type="ECO:0000313" key="8">
    <source>
        <dbReference type="EMBL" id="QKN24684.1"/>
    </source>
</evidence>
<evidence type="ECO:0000259" key="6">
    <source>
        <dbReference type="Pfam" id="PF01509"/>
    </source>
</evidence>
<reference evidence="9" key="2">
    <citation type="journal article" date="2021" name="Appl. Environ. Microbiol.">
        <title>Adaptability of a Caproate-Producing Bacterium Contributes to Its Dominance in an Anaerobic Fermentation System.</title>
        <authorList>
            <person name="Wang H."/>
            <person name="Gu Y."/>
            <person name="Zhou W."/>
            <person name="Zhao D."/>
            <person name="Qiao Z."/>
            <person name="Zheng J."/>
            <person name="Gao J."/>
            <person name="Chen X."/>
            <person name="Ren C."/>
            <person name="Xu Y."/>
        </authorList>
    </citation>
    <scope>NUCLEOTIDE SEQUENCE</scope>
    <source>
        <strain evidence="9">JNU-WLY1368</strain>
    </source>
</reference>
<dbReference type="HAMAP" id="MF_01080">
    <property type="entry name" value="TruB_bact"/>
    <property type="match status" value="1"/>
</dbReference>
<dbReference type="Proteomes" id="UP000509623">
    <property type="component" value="Chromosome"/>
</dbReference>
<dbReference type="AlphaFoldDB" id="A0A859DSN1"/>
<comment type="catalytic activity">
    <reaction evidence="1 5">
        <text>uridine(55) in tRNA = pseudouridine(55) in tRNA</text>
        <dbReference type="Rhea" id="RHEA:42532"/>
        <dbReference type="Rhea" id="RHEA-COMP:10101"/>
        <dbReference type="Rhea" id="RHEA-COMP:10102"/>
        <dbReference type="ChEBI" id="CHEBI:65314"/>
        <dbReference type="ChEBI" id="CHEBI:65315"/>
        <dbReference type="EC" id="5.4.99.25"/>
    </reaction>
</comment>
<dbReference type="InterPro" id="IPR020103">
    <property type="entry name" value="PsdUridine_synth_cat_dom_sf"/>
</dbReference>
<keyword evidence="11" id="KW-1185">Reference proteome</keyword>
<evidence type="ECO:0000259" key="7">
    <source>
        <dbReference type="Pfam" id="PF16198"/>
    </source>
</evidence>
<gene>
    <name evidence="5 8" type="primary">truB</name>
    <name evidence="8" type="ORF">GJQ69_09470</name>
    <name evidence="9" type="ORF">GKP14_03625</name>
</gene>
<dbReference type="GO" id="GO:1990481">
    <property type="term" value="P:mRNA pseudouridine synthesis"/>
    <property type="evidence" value="ECO:0007669"/>
    <property type="project" value="TreeGrafter"/>
</dbReference>
<evidence type="ECO:0000256" key="4">
    <source>
        <dbReference type="ARBA" id="ARBA00023235"/>
    </source>
</evidence>
<evidence type="ECO:0000256" key="5">
    <source>
        <dbReference type="HAMAP-Rule" id="MF_01080"/>
    </source>
</evidence>
<dbReference type="Pfam" id="PF01509">
    <property type="entry name" value="TruB_N"/>
    <property type="match status" value="1"/>
</dbReference>
<dbReference type="InterPro" id="IPR002501">
    <property type="entry name" value="PsdUridine_synth_N"/>
</dbReference>
<comment type="similarity">
    <text evidence="2 5">Belongs to the pseudouridine synthase TruB family. Type 1 subfamily.</text>
</comment>
<dbReference type="NCBIfam" id="TIGR00431">
    <property type="entry name" value="TruB"/>
    <property type="match status" value="1"/>
</dbReference>
<dbReference type="CDD" id="cd02573">
    <property type="entry name" value="PseudoU_synth_EcTruB"/>
    <property type="match status" value="1"/>
</dbReference>
<dbReference type="SUPFAM" id="SSF55120">
    <property type="entry name" value="Pseudouridine synthase"/>
    <property type="match status" value="1"/>
</dbReference>
<dbReference type="KEGG" id="clf:GJQ69_09470"/>
<dbReference type="Pfam" id="PF16198">
    <property type="entry name" value="TruB_C_2"/>
    <property type="match status" value="1"/>
</dbReference>
<feature type="active site" description="Nucleophile" evidence="5">
    <location>
        <position position="38"/>
    </location>
</feature>
<name>A0A859DSN1_9FIRM</name>
<evidence type="ECO:0000313" key="11">
    <source>
        <dbReference type="Proteomes" id="UP000509623"/>
    </source>
</evidence>
<dbReference type="Gene3D" id="3.30.2350.10">
    <property type="entry name" value="Pseudouridine synthase"/>
    <property type="match status" value="1"/>
</dbReference>
<reference evidence="9" key="3">
    <citation type="journal article" date="2022" name="Int. J. Syst. Evol. Microbiol.">
        <title>Caproicibacterium lactatifermentans sp. nov., isolated from pit clay used for the production of Chinese strong aroma-type liquor.</title>
        <authorList>
            <person name="Wang H."/>
            <person name="Gu Y."/>
            <person name="Zhao D."/>
            <person name="Qiao Z."/>
            <person name="Zheng J."/>
            <person name="Gao J."/>
            <person name="Ren C."/>
            <person name="Xu Y."/>
        </authorList>
    </citation>
    <scope>NUCLEOTIDE SEQUENCE</scope>
    <source>
        <strain evidence="9">JNU-WLY1368</strain>
    </source>
</reference>
<dbReference type="PANTHER" id="PTHR13767:SF2">
    <property type="entry name" value="PSEUDOURIDYLATE SYNTHASE TRUB1"/>
    <property type="match status" value="1"/>
</dbReference>
<organism evidence="8 10">
    <name type="scientific">Caproicibacterium lactatifermentans</name>
    <dbReference type="NCBI Taxonomy" id="2666138"/>
    <lineage>
        <taxon>Bacteria</taxon>
        <taxon>Bacillati</taxon>
        <taxon>Bacillota</taxon>
        <taxon>Clostridia</taxon>
        <taxon>Eubacteriales</taxon>
        <taxon>Oscillospiraceae</taxon>
        <taxon>Caproicibacterium</taxon>
    </lineage>
</organism>